<reference evidence="2" key="1">
    <citation type="journal article" date="2014" name="Front. Microbiol.">
        <title>High frequency of phylogenetically diverse reductive dehalogenase-homologous genes in deep subseafloor sedimentary metagenomes.</title>
        <authorList>
            <person name="Kawai M."/>
            <person name="Futagami T."/>
            <person name="Toyoda A."/>
            <person name="Takaki Y."/>
            <person name="Nishi S."/>
            <person name="Hori S."/>
            <person name="Arai W."/>
            <person name="Tsubouchi T."/>
            <person name="Morono Y."/>
            <person name="Uchiyama I."/>
            <person name="Ito T."/>
            <person name="Fujiyama A."/>
            <person name="Inagaki F."/>
            <person name="Takami H."/>
        </authorList>
    </citation>
    <scope>NUCLEOTIDE SEQUENCE</scope>
    <source>
        <strain evidence="2">Expedition CK06-06</strain>
    </source>
</reference>
<accession>X1E737</accession>
<organism evidence="2">
    <name type="scientific">marine sediment metagenome</name>
    <dbReference type="NCBI Taxonomy" id="412755"/>
    <lineage>
        <taxon>unclassified sequences</taxon>
        <taxon>metagenomes</taxon>
        <taxon>ecological metagenomes</taxon>
    </lineage>
</organism>
<sequence length="104" mass="11809">TKPIEEFFSGNLKLLERVIKKIGGVVVTDNASYDLSIQFNILSQVPLFLRFNDIDEDFPAQCTILFQETVERYLDMESVGILGALLARKLIKMSQKQLISSKNL</sequence>
<gene>
    <name evidence="2" type="ORF">S01H4_64711</name>
</gene>
<dbReference type="InterPro" id="IPR024264">
    <property type="entry name" value="DUF3786"/>
</dbReference>
<evidence type="ECO:0000259" key="1">
    <source>
        <dbReference type="Pfam" id="PF12654"/>
    </source>
</evidence>
<comment type="caution">
    <text evidence="2">The sequence shown here is derived from an EMBL/GenBank/DDBJ whole genome shotgun (WGS) entry which is preliminary data.</text>
</comment>
<feature type="non-terminal residue" evidence="2">
    <location>
        <position position="1"/>
    </location>
</feature>
<dbReference type="Pfam" id="PF12654">
    <property type="entry name" value="DUF3786"/>
    <property type="match status" value="1"/>
</dbReference>
<dbReference type="AlphaFoldDB" id="X1E737"/>
<evidence type="ECO:0000313" key="2">
    <source>
        <dbReference type="EMBL" id="GAH12969.1"/>
    </source>
</evidence>
<proteinExistence type="predicted"/>
<dbReference type="EMBL" id="BART01039337">
    <property type="protein sequence ID" value="GAH12969.1"/>
    <property type="molecule type" value="Genomic_DNA"/>
</dbReference>
<feature type="domain" description="DUF3786" evidence="1">
    <location>
        <begin position="2"/>
        <end position="88"/>
    </location>
</feature>
<protein>
    <recommendedName>
        <fullName evidence="1">DUF3786 domain-containing protein</fullName>
    </recommendedName>
</protein>
<name>X1E737_9ZZZZ</name>